<feature type="transmembrane region" description="Helical" evidence="7">
    <location>
        <begin position="195"/>
        <end position="214"/>
    </location>
</feature>
<evidence type="ECO:0000313" key="9">
    <source>
        <dbReference type="EMBL" id="EPS35666.1"/>
    </source>
</evidence>
<name>S8A3E1_DACHA</name>
<feature type="transmembrane region" description="Helical" evidence="7">
    <location>
        <begin position="452"/>
        <end position="472"/>
    </location>
</feature>
<dbReference type="HOGENOM" id="CLU_001265_0_5_1"/>
<feature type="transmembrane region" description="Helical" evidence="7">
    <location>
        <begin position="104"/>
        <end position="126"/>
    </location>
</feature>
<protein>
    <recommendedName>
        <fullName evidence="8">Major facilitator superfamily (MFS) profile domain-containing protein</fullName>
    </recommendedName>
</protein>
<evidence type="ECO:0000256" key="3">
    <source>
        <dbReference type="ARBA" id="ARBA00022692"/>
    </source>
</evidence>
<dbReference type="GO" id="GO:0016020">
    <property type="term" value="C:membrane"/>
    <property type="evidence" value="ECO:0007669"/>
    <property type="project" value="UniProtKB-SubCell"/>
</dbReference>
<dbReference type="eggNOG" id="KOG2533">
    <property type="taxonomic scope" value="Eukaryota"/>
</dbReference>
<comment type="subcellular location">
    <subcellularLocation>
        <location evidence="1">Membrane</location>
        <topology evidence="1">Multi-pass membrane protein</topology>
    </subcellularLocation>
</comment>
<dbReference type="PROSITE" id="PS50850">
    <property type="entry name" value="MFS"/>
    <property type="match status" value="1"/>
</dbReference>
<dbReference type="PANTHER" id="PTHR43791">
    <property type="entry name" value="PERMEASE-RELATED"/>
    <property type="match status" value="1"/>
</dbReference>
<dbReference type="OrthoDB" id="6730379at2759"/>
<dbReference type="InterPro" id="IPR036259">
    <property type="entry name" value="MFS_trans_sf"/>
</dbReference>
<feature type="transmembrane region" description="Helical" evidence="7">
    <location>
        <begin position="331"/>
        <end position="352"/>
    </location>
</feature>
<feature type="transmembrane region" description="Helical" evidence="7">
    <location>
        <begin position="294"/>
        <end position="319"/>
    </location>
</feature>
<reference evidence="10" key="2">
    <citation type="submission" date="2013-04" db="EMBL/GenBank/DDBJ databases">
        <title>Genomic mechanisms accounting for the adaptation to parasitism in nematode-trapping fungi.</title>
        <authorList>
            <person name="Ahren D.G."/>
        </authorList>
    </citation>
    <scope>NUCLEOTIDE SEQUENCE [LARGE SCALE GENOMIC DNA]</scope>
    <source>
        <strain evidence="10">CBS 200.50</strain>
    </source>
</reference>
<gene>
    <name evidence="9" type="ORF">H072_10911</name>
</gene>
<dbReference type="OMA" id="WAWVFIC"/>
<feature type="transmembrane region" description="Helical" evidence="7">
    <location>
        <begin position="387"/>
        <end position="407"/>
    </location>
</feature>
<organism evidence="9 10">
    <name type="scientific">Dactylellina haptotyla (strain CBS 200.50)</name>
    <name type="common">Nematode-trapping fungus</name>
    <name type="synonym">Monacrosporium haptotylum</name>
    <dbReference type="NCBI Taxonomy" id="1284197"/>
    <lineage>
        <taxon>Eukaryota</taxon>
        <taxon>Fungi</taxon>
        <taxon>Dikarya</taxon>
        <taxon>Ascomycota</taxon>
        <taxon>Pezizomycotina</taxon>
        <taxon>Orbiliomycetes</taxon>
        <taxon>Orbiliales</taxon>
        <taxon>Orbiliaceae</taxon>
        <taxon>Dactylellina</taxon>
    </lineage>
</organism>
<evidence type="ECO:0000256" key="4">
    <source>
        <dbReference type="ARBA" id="ARBA00022989"/>
    </source>
</evidence>
<dbReference type="EMBL" id="AQGS01001087">
    <property type="protein sequence ID" value="EPS35666.1"/>
    <property type="molecule type" value="Genomic_DNA"/>
</dbReference>
<comment type="caution">
    <text evidence="9">The sequence shown here is derived from an EMBL/GenBank/DDBJ whole genome shotgun (WGS) entry which is preliminary data.</text>
</comment>
<dbReference type="Pfam" id="PF07690">
    <property type="entry name" value="MFS_1"/>
    <property type="match status" value="1"/>
</dbReference>
<dbReference type="GO" id="GO:0022857">
    <property type="term" value="F:transmembrane transporter activity"/>
    <property type="evidence" value="ECO:0007669"/>
    <property type="project" value="InterPro"/>
</dbReference>
<sequence length="515" mass="56634">METITKVVPDQYIDLKSDSSTRITNSPTPGSRRADAAFEFLQQQRALYSTAPSVNEKELLRKIDYRIVPIMFACYTMQFIDKVNINYAAVMGLNKELGLKGNEFSWCATAFFIAFLAAEIPTGMFLQKLPAAKYLGFSVIMWGVVTACTAACHNFVSLLIVRIFLGVFEAAIAPCLILITSMWYTKAEQVPRMSLWYSGLGIGQIFGGLVSFGFQHVESDFSGWRVMFLALGGVTIAIGIWTVWKLPDTPMSSTWLTEQERLAALERVEKNQTGISSTEFKPKQLKELFLDPQIWGIFLCTSLTSISSGVITTYSATVIRGFGYTPKVTALLNMPSGIVSILAAIISGVIVGKKSTRSFWIAGLCVPGIVGGALMSFLPAKEKAGNLIGIYLVNAITATLILLYSWVAANVAGHTKRIAASVMISGSFSLGNIIGPQTFQAKDAPGYFPAKVTVLATQAAAAIVALLLRVYYNYQNTRRDSIERERISEDKSDSMSHVEWMNLTDRENVTFRYVL</sequence>
<proteinExistence type="inferred from homology"/>
<evidence type="ECO:0000313" key="10">
    <source>
        <dbReference type="Proteomes" id="UP000015100"/>
    </source>
</evidence>
<reference evidence="9 10" key="1">
    <citation type="journal article" date="2013" name="PLoS Genet.">
        <title>Genomic mechanisms accounting for the adaptation to parasitism in nematode-trapping fungi.</title>
        <authorList>
            <person name="Meerupati T."/>
            <person name="Andersson K.M."/>
            <person name="Friman E."/>
            <person name="Kumar D."/>
            <person name="Tunlid A."/>
            <person name="Ahren D."/>
        </authorList>
    </citation>
    <scope>NUCLEOTIDE SEQUENCE [LARGE SCALE GENOMIC DNA]</scope>
    <source>
        <strain evidence="9 10">CBS 200.50</strain>
    </source>
</reference>
<dbReference type="STRING" id="1284197.S8A3E1"/>
<keyword evidence="2" id="KW-0813">Transport</keyword>
<evidence type="ECO:0000256" key="1">
    <source>
        <dbReference type="ARBA" id="ARBA00004141"/>
    </source>
</evidence>
<evidence type="ECO:0000256" key="5">
    <source>
        <dbReference type="ARBA" id="ARBA00023136"/>
    </source>
</evidence>
<keyword evidence="5 7" id="KW-0472">Membrane</keyword>
<dbReference type="PANTHER" id="PTHR43791:SF40">
    <property type="entry name" value="THIAMINE PATHWAY TRANSPORTER THI73"/>
    <property type="match status" value="1"/>
</dbReference>
<comment type="similarity">
    <text evidence="6">Belongs to the major facilitator superfamily. Allantoate permease family.</text>
</comment>
<keyword evidence="10" id="KW-1185">Reference proteome</keyword>
<feature type="transmembrane region" description="Helical" evidence="7">
    <location>
        <begin position="159"/>
        <end position="183"/>
    </location>
</feature>
<dbReference type="InterPro" id="IPR011701">
    <property type="entry name" value="MFS"/>
</dbReference>
<feature type="transmembrane region" description="Helical" evidence="7">
    <location>
        <begin position="358"/>
        <end position="380"/>
    </location>
</feature>
<accession>S8A3E1</accession>
<dbReference type="InterPro" id="IPR020846">
    <property type="entry name" value="MFS_dom"/>
</dbReference>
<dbReference type="AlphaFoldDB" id="S8A3E1"/>
<feature type="transmembrane region" description="Helical" evidence="7">
    <location>
        <begin position="226"/>
        <end position="244"/>
    </location>
</feature>
<dbReference type="Proteomes" id="UP000015100">
    <property type="component" value="Unassembled WGS sequence"/>
</dbReference>
<keyword evidence="4 7" id="KW-1133">Transmembrane helix</keyword>
<evidence type="ECO:0000256" key="2">
    <source>
        <dbReference type="ARBA" id="ARBA00022448"/>
    </source>
</evidence>
<keyword evidence="3 7" id="KW-0812">Transmembrane</keyword>
<feature type="domain" description="Major facilitator superfamily (MFS) profile" evidence="8">
    <location>
        <begin position="67"/>
        <end position="477"/>
    </location>
</feature>
<evidence type="ECO:0000256" key="7">
    <source>
        <dbReference type="SAM" id="Phobius"/>
    </source>
</evidence>
<dbReference type="FunFam" id="1.20.1250.20:FF:000064">
    <property type="entry name" value="MFS allantoate transporter"/>
    <property type="match status" value="1"/>
</dbReference>
<dbReference type="Gene3D" id="1.20.1250.20">
    <property type="entry name" value="MFS general substrate transporter like domains"/>
    <property type="match status" value="2"/>
</dbReference>
<feature type="transmembrane region" description="Helical" evidence="7">
    <location>
        <begin position="132"/>
        <end position="152"/>
    </location>
</feature>
<evidence type="ECO:0000259" key="8">
    <source>
        <dbReference type="PROSITE" id="PS50850"/>
    </source>
</evidence>
<dbReference type="SUPFAM" id="SSF103473">
    <property type="entry name" value="MFS general substrate transporter"/>
    <property type="match status" value="1"/>
</dbReference>
<evidence type="ECO:0000256" key="6">
    <source>
        <dbReference type="ARBA" id="ARBA00037968"/>
    </source>
</evidence>